<organism evidence="1 2">
    <name type="scientific">Acidovorax benzenivorans</name>
    <dbReference type="NCBI Taxonomy" id="2987520"/>
    <lineage>
        <taxon>Bacteria</taxon>
        <taxon>Pseudomonadati</taxon>
        <taxon>Pseudomonadota</taxon>
        <taxon>Betaproteobacteria</taxon>
        <taxon>Burkholderiales</taxon>
        <taxon>Comamonadaceae</taxon>
        <taxon>Acidovorax</taxon>
    </lineage>
</organism>
<evidence type="ECO:0000313" key="1">
    <source>
        <dbReference type="EMBL" id="MDD2179307.1"/>
    </source>
</evidence>
<comment type="caution">
    <text evidence="1">The sequence shown here is derived from an EMBL/GenBank/DDBJ whole genome shotgun (WGS) entry which is preliminary data.</text>
</comment>
<dbReference type="Proteomes" id="UP001148932">
    <property type="component" value="Unassembled WGS sequence"/>
</dbReference>
<name>A0ABT5S036_9BURK</name>
<proteinExistence type="predicted"/>
<accession>A0ABT5S036</accession>
<sequence length="79" mass="8650">MKNLSPAFPMNPSTTRNCCGYCGATSYHRVVARDEMGAMRYTDTLQCSGCSREFANLDIWRQGGAQMPTHPPVVSAPAH</sequence>
<reference evidence="1" key="1">
    <citation type="submission" date="2022-10" db="EMBL/GenBank/DDBJ databases">
        <title>Description of microaerobic benzene degrading bacteria.</title>
        <authorList>
            <person name="Bedics A."/>
            <person name="Tancsics A."/>
            <person name="Banerjee S."/>
        </authorList>
    </citation>
    <scope>NUCLEOTIDE SEQUENCE</scope>
    <source>
        <strain evidence="1">D2M1</strain>
    </source>
</reference>
<dbReference type="EMBL" id="JAPCKI010000011">
    <property type="protein sequence ID" value="MDD2179307.1"/>
    <property type="molecule type" value="Genomic_DNA"/>
</dbReference>
<gene>
    <name evidence="1" type="ORF">OIN59_17870</name>
</gene>
<evidence type="ECO:0000313" key="2">
    <source>
        <dbReference type="Proteomes" id="UP001148932"/>
    </source>
</evidence>
<protein>
    <submittedName>
        <fullName evidence="1">Uncharacterized protein</fullName>
    </submittedName>
</protein>
<keyword evidence="2" id="KW-1185">Reference proteome</keyword>
<dbReference type="RefSeq" id="WP_274112409.1">
    <property type="nucleotide sequence ID" value="NZ_JAPCKI010000011.1"/>
</dbReference>